<dbReference type="SUPFAM" id="SSF47413">
    <property type="entry name" value="lambda repressor-like DNA-binding domains"/>
    <property type="match status" value="1"/>
</dbReference>
<dbReference type="EMBL" id="BSPC01000028">
    <property type="protein sequence ID" value="GLS20436.1"/>
    <property type="molecule type" value="Genomic_DNA"/>
</dbReference>
<evidence type="ECO:0000256" key="3">
    <source>
        <dbReference type="ARBA" id="ARBA00023163"/>
    </source>
</evidence>
<dbReference type="Proteomes" id="UP001156882">
    <property type="component" value="Unassembled WGS sequence"/>
</dbReference>
<dbReference type="InterPro" id="IPR000843">
    <property type="entry name" value="HTH_LacI"/>
</dbReference>
<dbReference type="InterPro" id="IPR028082">
    <property type="entry name" value="Peripla_BP_I"/>
</dbReference>
<protein>
    <submittedName>
        <fullName evidence="5">Transcriptional regulator</fullName>
    </submittedName>
</protein>
<dbReference type="PANTHER" id="PTHR30146">
    <property type="entry name" value="LACI-RELATED TRANSCRIPTIONAL REPRESSOR"/>
    <property type="match status" value="1"/>
</dbReference>
<proteinExistence type="predicted"/>
<dbReference type="Gene3D" id="3.40.50.2300">
    <property type="match status" value="2"/>
</dbReference>
<dbReference type="CDD" id="cd01392">
    <property type="entry name" value="HTH_LacI"/>
    <property type="match status" value="1"/>
</dbReference>
<name>A0ABQ6CQG3_9HYPH</name>
<dbReference type="PROSITE" id="PS50932">
    <property type="entry name" value="HTH_LACI_2"/>
    <property type="match status" value="1"/>
</dbReference>
<keyword evidence="6" id="KW-1185">Reference proteome</keyword>
<evidence type="ECO:0000256" key="2">
    <source>
        <dbReference type="ARBA" id="ARBA00023125"/>
    </source>
</evidence>
<feature type="domain" description="HTH lacI-type" evidence="4">
    <location>
        <begin position="5"/>
        <end position="59"/>
    </location>
</feature>
<dbReference type="PANTHER" id="PTHR30146:SF109">
    <property type="entry name" value="HTH-TYPE TRANSCRIPTIONAL REGULATOR GALS"/>
    <property type="match status" value="1"/>
</dbReference>
<dbReference type="InterPro" id="IPR046335">
    <property type="entry name" value="LacI/GalR-like_sensor"/>
</dbReference>
<keyword evidence="2" id="KW-0238">DNA-binding</keyword>
<organism evidence="5 6">
    <name type="scientific">Labrys miyagiensis</name>
    <dbReference type="NCBI Taxonomy" id="346912"/>
    <lineage>
        <taxon>Bacteria</taxon>
        <taxon>Pseudomonadati</taxon>
        <taxon>Pseudomonadota</taxon>
        <taxon>Alphaproteobacteria</taxon>
        <taxon>Hyphomicrobiales</taxon>
        <taxon>Xanthobacteraceae</taxon>
        <taxon>Labrys</taxon>
    </lineage>
</organism>
<evidence type="ECO:0000259" key="4">
    <source>
        <dbReference type="PROSITE" id="PS50932"/>
    </source>
</evidence>
<dbReference type="SUPFAM" id="SSF53822">
    <property type="entry name" value="Periplasmic binding protein-like I"/>
    <property type="match status" value="1"/>
</dbReference>
<accession>A0ABQ6CQG3</accession>
<evidence type="ECO:0000313" key="5">
    <source>
        <dbReference type="EMBL" id="GLS20436.1"/>
    </source>
</evidence>
<dbReference type="InterPro" id="IPR010982">
    <property type="entry name" value="Lambda_DNA-bd_dom_sf"/>
</dbReference>
<dbReference type="Pfam" id="PF00356">
    <property type="entry name" value="LacI"/>
    <property type="match status" value="1"/>
</dbReference>
<dbReference type="SMART" id="SM00354">
    <property type="entry name" value="HTH_LACI"/>
    <property type="match status" value="1"/>
</dbReference>
<sequence>MNKRITSKELAKLAGVSAATISRAFSEETRISSATRRRILAIAEEHNYRPNAIARSLNRQRSHLVALVVNSISNPCEAEQLQYLVQQLQQRELMPIILCCDGYDDRAQLMRMASAYQVDHVVLFSDAVPMKDATQIFRSARPIVLSFEPVSSESVSHIEVDGSKAAEELISKAVGAGRSRFAYLAGRKTSWIDKRRKRWFADALAAHDLTFEAEWHGDYSYESGFKEAVVMLRRSKIDAVVCGNDVMAIGVRDAAVHVLGKRVPEELAIIGQDGIAMAAWESHDLTTLALDNVEFVDAIVQAIEKDAAEDSAPAAKTLICKVRWGSTC</sequence>
<keyword evidence="3" id="KW-0804">Transcription</keyword>
<evidence type="ECO:0000313" key="6">
    <source>
        <dbReference type="Proteomes" id="UP001156882"/>
    </source>
</evidence>
<gene>
    <name evidence="5" type="ORF">GCM10007874_34530</name>
</gene>
<dbReference type="RefSeq" id="WP_284313524.1">
    <property type="nucleotide sequence ID" value="NZ_BSPC01000028.1"/>
</dbReference>
<keyword evidence="1" id="KW-0805">Transcription regulation</keyword>
<reference evidence="6" key="1">
    <citation type="journal article" date="2019" name="Int. J. Syst. Evol. Microbiol.">
        <title>The Global Catalogue of Microorganisms (GCM) 10K type strain sequencing project: providing services to taxonomists for standard genome sequencing and annotation.</title>
        <authorList>
            <consortium name="The Broad Institute Genomics Platform"/>
            <consortium name="The Broad Institute Genome Sequencing Center for Infectious Disease"/>
            <person name="Wu L."/>
            <person name="Ma J."/>
        </authorList>
    </citation>
    <scope>NUCLEOTIDE SEQUENCE [LARGE SCALE GENOMIC DNA]</scope>
    <source>
        <strain evidence="6">NBRC 101365</strain>
    </source>
</reference>
<dbReference type="Pfam" id="PF13377">
    <property type="entry name" value="Peripla_BP_3"/>
    <property type="match status" value="1"/>
</dbReference>
<evidence type="ECO:0000256" key="1">
    <source>
        <dbReference type="ARBA" id="ARBA00023015"/>
    </source>
</evidence>
<comment type="caution">
    <text evidence="5">The sequence shown here is derived from an EMBL/GenBank/DDBJ whole genome shotgun (WGS) entry which is preliminary data.</text>
</comment>
<dbReference type="Gene3D" id="1.10.260.40">
    <property type="entry name" value="lambda repressor-like DNA-binding domains"/>
    <property type="match status" value="1"/>
</dbReference>